<proteinExistence type="inferred from homology"/>
<evidence type="ECO:0000256" key="1">
    <source>
        <dbReference type="ARBA" id="ARBA00009275"/>
    </source>
</evidence>
<dbReference type="GO" id="GO:0005829">
    <property type="term" value="C:cytosol"/>
    <property type="evidence" value="ECO:0007669"/>
    <property type="project" value="TreeGrafter"/>
</dbReference>
<dbReference type="GO" id="GO:0046872">
    <property type="term" value="F:metal ion binding"/>
    <property type="evidence" value="ECO:0007669"/>
    <property type="project" value="UniProtKB-KW"/>
</dbReference>
<dbReference type="PROSITE" id="PS01091">
    <property type="entry name" value="TATD_3"/>
    <property type="match status" value="1"/>
</dbReference>
<dbReference type="Proteomes" id="UP000182334">
    <property type="component" value="Chromosome II"/>
</dbReference>
<dbReference type="Pfam" id="PF01026">
    <property type="entry name" value="TatD_DNase"/>
    <property type="match status" value="1"/>
</dbReference>
<dbReference type="InterPro" id="IPR001130">
    <property type="entry name" value="TatD-like"/>
</dbReference>
<dbReference type="Gene3D" id="3.20.20.140">
    <property type="entry name" value="Metal-dependent hydrolases"/>
    <property type="match status" value="1"/>
</dbReference>
<dbReference type="EMBL" id="LT635757">
    <property type="protein sequence ID" value="SGZ49383.1"/>
    <property type="molecule type" value="Genomic_DNA"/>
</dbReference>
<keyword evidence="2" id="KW-0540">Nuclease</keyword>
<protein>
    <submittedName>
        <fullName evidence="5">CIC11C00000003734</fullName>
    </submittedName>
</protein>
<evidence type="ECO:0000313" key="5">
    <source>
        <dbReference type="EMBL" id="SGZ49383.1"/>
    </source>
</evidence>
<keyword evidence="4" id="KW-0378">Hydrolase</keyword>
<organism evidence="5 6">
    <name type="scientific">Sungouiella intermedia</name>
    <dbReference type="NCBI Taxonomy" id="45354"/>
    <lineage>
        <taxon>Eukaryota</taxon>
        <taxon>Fungi</taxon>
        <taxon>Dikarya</taxon>
        <taxon>Ascomycota</taxon>
        <taxon>Saccharomycotina</taxon>
        <taxon>Pichiomycetes</taxon>
        <taxon>Metschnikowiaceae</taxon>
        <taxon>Sungouiella</taxon>
    </lineage>
</organism>
<comment type="similarity">
    <text evidence="1">Belongs to the metallo-dependent hydrolases superfamily. TatD-type hydrolase family.</text>
</comment>
<sequence>MTWKPRYFDIGVNFSDLMFQGCYNGSKTAKHPADVAEVVARAQTFNVSKMLITASSIAESEEHFELVENYKSHFGLTVGVHPCTVAQEFYGGLDKLEPLDSLDEKLARLKTLTEEGVAKGFVKAFGEIGLDYDRLHYSTEAQQRAMFKAQLEVVASLQHLNLPLFLHMRNACDDFVSIISPFIASGAIKKGNGVVHSFTGSKDELAKILDLGFYIGVNGCSLKTQENLDVAKLIPMDKLLIETDAPWCEIRKTHAAYSVLTPYPNLFYPEITLPEVESPQIKELEEVNQKKKKQPPSKKQQPIKMDELLPFPSIKKENFEKHRILVQQKLENLGEAPTTIIGEFAHPLIKSRNEPVFVGLVAEIMASLYGLKSDDEIRNFIDTVYENSCKLFQI</sequence>
<dbReference type="InterPro" id="IPR032466">
    <property type="entry name" value="Metal_Hydrolase"/>
</dbReference>
<dbReference type="PANTHER" id="PTHR10060">
    <property type="entry name" value="TATD FAMILY DEOXYRIBONUCLEASE"/>
    <property type="match status" value="1"/>
</dbReference>
<accession>A0A1L0BD81</accession>
<dbReference type="PANTHER" id="PTHR10060:SF15">
    <property type="entry name" value="DEOXYRIBONUCLEASE TATDN1"/>
    <property type="match status" value="1"/>
</dbReference>
<dbReference type="PROSITE" id="PS01090">
    <property type="entry name" value="TATD_2"/>
    <property type="match status" value="1"/>
</dbReference>
<keyword evidence="3" id="KW-0479">Metal-binding</keyword>
<keyword evidence="6" id="KW-1185">Reference proteome</keyword>
<gene>
    <name evidence="5" type="ORF">SAMEA4029010_CIC11G00000003734</name>
</gene>
<dbReference type="InterPro" id="IPR018228">
    <property type="entry name" value="DNase_TatD-rel_CS"/>
</dbReference>
<evidence type="ECO:0000256" key="3">
    <source>
        <dbReference type="ARBA" id="ARBA00022723"/>
    </source>
</evidence>
<dbReference type="InterPro" id="IPR050891">
    <property type="entry name" value="TatD-type_Hydrolase"/>
</dbReference>
<evidence type="ECO:0000256" key="2">
    <source>
        <dbReference type="ARBA" id="ARBA00022722"/>
    </source>
</evidence>
<dbReference type="AlphaFoldDB" id="A0A1L0BD81"/>
<evidence type="ECO:0000313" key="6">
    <source>
        <dbReference type="Proteomes" id="UP000182334"/>
    </source>
</evidence>
<name>A0A1L0BD81_9ASCO</name>
<evidence type="ECO:0000256" key="4">
    <source>
        <dbReference type="ARBA" id="ARBA00022801"/>
    </source>
</evidence>
<dbReference type="CDD" id="cd01310">
    <property type="entry name" value="TatD_DNAse"/>
    <property type="match status" value="1"/>
</dbReference>
<reference evidence="5 6" key="1">
    <citation type="submission" date="2016-10" db="EMBL/GenBank/DDBJ databases">
        <authorList>
            <person name="de Groot N.N."/>
        </authorList>
    </citation>
    <scope>NUCLEOTIDE SEQUENCE [LARGE SCALE GENOMIC DNA]</scope>
    <source>
        <strain evidence="5 6">CBS 141442</strain>
    </source>
</reference>
<dbReference type="SUPFAM" id="SSF51556">
    <property type="entry name" value="Metallo-dependent hydrolases"/>
    <property type="match status" value="1"/>
</dbReference>
<dbReference type="GO" id="GO:0008296">
    <property type="term" value="F:3'-5'-DNA exonuclease activity"/>
    <property type="evidence" value="ECO:0007669"/>
    <property type="project" value="TreeGrafter"/>
</dbReference>
<dbReference type="OrthoDB" id="6079689at2759"/>